<geneLocation type="plastid" evidence="6"/>
<dbReference type="GO" id="GO:0016779">
    <property type="term" value="F:nucleotidyltransferase activity"/>
    <property type="evidence" value="ECO:0007669"/>
    <property type="project" value="TreeGrafter"/>
</dbReference>
<sequence>MLNPVLTDIVLTKPEYERYARHLILPHIGIEGQKRLRTATVLCVGVGGLGSACLLYLAAAGIHNIGVIDNDTVEISNLQRQIVYKNIDIGYSKIERIQRNLQDINPECKIKSYHGILDANNSMNIIPQYDIIIDGTDNFKSKQIISNACYIFNKPHIYGAISEFEGQVSVFNYQGGPNYRDLHLQNTFQNINKYCSKNGVLGVLTGIIGTLQATEVLKIVTGINNILSGSILVYNALHASFKVIRLRKKISSMQLYNQFELLSSKSYTETDFIQAKSSCDDHNTQVLLIDIRRPCEYKFNHIKDSINIPLRKLKHKNILSFLTDQSHVSNIYIYCNTTARSNAALSLLLKYGITSYRFNHVLSKNNSLHNSKKRRERDSNPR</sequence>
<dbReference type="InterPro" id="IPR045886">
    <property type="entry name" value="ThiF/MoeB/HesA"/>
</dbReference>
<keyword evidence="2" id="KW-0547">Nucleotide-binding</keyword>
<dbReference type="GeneID" id="29070123"/>
<evidence type="ECO:0000256" key="2">
    <source>
        <dbReference type="ARBA" id="ARBA00022741"/>
    </source>
</evidence>
<dbReference type="GO" id="GO:0008146">
    <property type="term" value="F:sulfotransferase activity"/>
    <property type="evidence" value="ECO:0007669"/>
    <property type="project" value="TreeGrafter"/>
</dbReference>
<keyword evidence="1" id="KW-0808">Transferase</keyword>
<dbReference type="InterPro" id="IPR036873">
    <property type="entry name" value="Rhodanese-like_dom_sf"/>
</dbReference>
<evidence type="ECO:0000259" key="5">
    <source>
        <dbReference type="PROSITE" id="PS50206"/>
    </source>
</evidence>
<feature type="domain" description="Rhodanese" evidence="5">
    <location>
        <begin position="282"/>
        <end position="354"/>
    </location>
</feature>
<gene>
    <name evidence="6" type="primary">moeB</name>
    <name evidence="6" type="ORF">Hrub_131</name>
</gene>
<dbReference type="Pfam" id="PF00899">
    <property type="entry name" value="ThiF"/>
    <property type="match status" value="1"/>
</dbReference>
<dbReference type="GO" id="GO:0005829">
    <property type="term" value="C:cytosol"/>
    <property type="evidence" value="ECO:0007669"/>
    <property type="project" value="TreeGrafter"/>
</dbReference>
<dbReference type="EMBL" id="KX284724">
    <property type="protein sequence ID" value="AOM67375.1"/>
    <property type="molecule type" value="Genomic_DNA"/>
</dbReference>
<dbReference type="GO" id="GO:0004792">
    <property type="term" value="F:thiosulfate-cyanide sulfurtransferase activity"/>
    <property type="evidence" value="ECO:0007669"/>
    <property type="project" value="TreeGrafter"/>
</dbReference>
<dbReference type="GO" id="GO:0005524">
    <property type="term" value="F:ATP binding"/>
    <property type="evidence" value="ECO:0007669"/>
    <property type="project" value="UniProtKB-KW"/>
</dbReference>
<name>A0A1C9CG78_9FLOR</name>
<dbReference type="Gene3D" id="3.40.250.10">
    <property type="entry name" value="Rhodanese-like domain"/>
    <property type="match status" value="1"/>
</dbReference>
<dbReference type="SMART" id="SM00450">
    <property type="entry name" value="RHOD"/>
    <property type="match status" value="1"/>
</dbReference>
<dbReference type="Pfam" id="PF00581">
    <property type="entry name" value="Rhodanese"/>
    <property type="match status" value="1"/>
</dbReference>
<dbReference type="PANTHER" id="PTHR10953">
    <property type="entry name" value="UBIQUITIN-ACTIVATING ENZYME E1"/>
    <property type="match status" value="1"/>
</dbReference>
<dbReference type="RefSeq" id="YP_009294133.1">
    <property type="nucleotide sequence ID" value="NC_031146.1"/>
</dbReference>
<dbReference type="GO" id="GO:0008641">
    <property type="term" value="F:ubiquitin-like modifier activating enzyme activity"/>
    <property type="evidence" value="ECO:0007669"/>
    <property type="project" value="InterPro"/>
</dbReference>
<evidence type="ECO:0000313" key="6">
    <source>
        <dbReference type="EMBL" id="AOM67375.1"/>
    </source>
</evidence>
<evidence type="ECO:0000256" key="1">
    <source>
        <dbReference type="ARBA" id="ARBA00022679"/>
    </source>
</evidence>
<dbReference type="Gene3D" id="3.40.50.720">
    <property type="entry name" value="NAD(P)-binding Rossmann-like Domain"/>
    <property type="match status" value="1"/>
</dbReference>
<dbReference type="PROSITE" id="PS50206">
    <property type="entry name" value="RHODANESE_3"/>
    <property type="match status" value="1"/>
</dbReference>
<protein>
    <recommendedName>
        <fullName evidence="4">Probable molybdopterin-synthase adenylyltransferase</fullName>
    </recommendedName>
</protein>
<accession>A0A1C9CG78</accession>
<organism evidence="6">
    <name type="scientific">Hildenbrandia rubra</name>
    <dbReference type="NCBI Taxonomy" id="31481"/>
    <lineage>
        <taxon>Eukaryota</taxon>
        <taxon>Rhodophyta</taxon>
        <taxon>Florideophyceae</taxon>
        <taxon>Hildenbrandiophycidae</taxon>
        <taxon>Hildenbrandiales</taxon>
        <taxon>Hildenbrandiaceae</taxon>
        <taxon>Hildenbrandia</taxon>
    </lineage>
</organism>
<keyword evidence="3" id="KW-0067">ATP-binding</keyword>
<dbReference type="AlphaFoldDB" id="A0A1C9CG78"/>
<dbReference type="InterPro" id="IPR001763">
    <property type="entry name" value="Rhodanese-like_dom"/>
</dbReference>
<proteinExistence type="predicted"/>
<evidence type="ECO:0000256" key="4">
    <source>
        <dbReference type="ARBA" id="ARBA00072792"/>
    </source>
</evidence>
<dbReference type="CDD" id="cd00757">
    <property type="entry name" value="ThiF_MoeB_HesA_family"/>
    <property type="match status" value="1"/>
</dbReference>
<dbReference type="SUPFAM" id="SSF69572">
    <property type="entry name" value="Activating enzymes of the ubiquitin-like proteins"/>
    <property type="match status" value="1"/>
</dbReference>
<dbReference type="InterPro" id="IPR000594">
    <property type="entry name" value="ThiF_NAD_FAD-bd"/>
</dbReference>
<dbReference type="PANTHER" id="PTHR10953:SF102">
    <property type="entry name" value="ADENYLYLTRANSFERASE AND SULFURTRANSFERASE MOCS3"/>
    <property type="match status" value="1"/>
</dbReference>
<keyword evidence="6" id="KW-0934">Plastid</keyword>
<dbReference type="FunFam" id="3.40.50.720:FF:000033">
    <property type="entry name" value="Adenylyltransferase and sulfurtransferase MOCS3"/>
    <property type="match status" value="1"/>
</dbReference>
<dbReference type="CDD" id="cd00158">
    <property type="entry name" value="RHOD"/>
    <property type="match status" value="1"/>
</dbReference>
<reference evidence="6" key="1">
    <citation type="journal article" date="2016" name="BMC Biol.">
        <title>Parallel evolution of highly conserved plastid genome architecture in red seaweeds and seed plants.</title>
        <authorList>
            <person name="Lee J."/>
            <person name="Cho C.H."/>
            <person name="Park S.I."/>
            <person name="Choi J.W."/>
            <person name="Song H.S."/>
            <person name="West J.A."/>
            <person name="Bhattacharya D."/>
            <person name="Yoon H.S."/>
        </authorList>
    </citation>
    <scope>NUCLEOTIDE SEQUENCE</scope>
</reference>
<dbReference type="InterPro" id="IPR035985">
    <property type="entry name" value="Ubiquitin-activating_enz"/>
</dbReference>
<evidence type="ECO:0000256" key="3">
    <source>
        <dbReference type="ARBA" id="ARBA00022840"/>
    </source>
</evidence>